<dbReference type="EMBL" id="CAJVPM010010700">
    <property type="protein sequence ID" value="CAG8575385.1"/>
    <property type="molecule type" value="Genomic_DNA"/>
</dbReference>
<comment type="caution">
    <text evidence="1">The sequence shown here is derived from an EMBL/GenBank/DDBJ whole genome shotgun (WGS) entry which is preliminary data.</text>
</comment>
<feature type="non-terminal residue" evidence="1">
    <location>
        <position position="485"/>
    </location>
</feature>
<proteinExistence type="predicted"/>
<organism evidence="1 2">
    <name type="scientific">Scutellospora calospora</name>
    <dbReference type="NCBI Taxonomy" id="85575"/>
    <lineage>
        <taxon>Eukaryota</taxon>
        <taxon>Fungi</taxon>
        <taxon>Fungi incertae sedis</taxon>
        <taxon>Mucoromycota</taxon>
        <taxon>Glomeromycotina</taxon>
        <taxon>Glomeromycetes</taxon>
        <taxon>Diversisporales</taxon>
        <taxon>Gigasporaceae</taxon>
        <taxon>Scutellospora</taxon>
    </lineage>
</organism>
<keyword evidence="2" id="KW-1185">Reference proteome</keyword>
<gene>
    <name evidence="1" type="ORF">SCALOS_LOCUS5998</name>
</gene>
<dbReference type="Proteomes" id="UP000789860">
    <property type="component" value="Unassembled WGS sequence"/>
</dbReference>
<evidence type="ECO:0000313" key="2">
    <source>
        <dbReference type="Proteomes" id="UP000789860"/>
    </source>
</evidence>
<evidence type="ECO:0000313" key="1">
    <source>
        <dbReference type="EMBL" id="CAG8575385.1"/>
    </source>
</evidence>
<sequence>MKTEFLVTLSTDFSQLLVQADDYDVSLRIGEEPHTKIFNAHSVILRARCSYFKAALSSEWTKKNGEMFVFKKPNLSHDIFDVILNGRTSLEQLKASKILDLIIASDELLINELFEHAQEFLINKHSNWVLSNISLVLQTIVSHSSCQQLQSYCINAIVKNPNLLFDSEEFINIEEDMLMDILQRDDFNRMREIDVWSFVLNWGIVNTMELGVENGTSKADDIEKWNEYEFKALSKTIEKLIYHIRFSDISLSDFNSKIKPYSQIFPSSLWNDLQIYFNSRDYTISSSLLPPRRRISSEILSNEHVSILANWIERANIEQTSTHTIPLSTIATSPYVFPYTFRLLYRATREGFDLEHLHKRIGSQPGIIVVAKVSRGNGEIVGGYNPAGWDKSGSVDPETKKSFIFSFKNGNLMNSNNMNNISNSANDTISTNNLINNQIQSKPTIISKISRINPTMVDKVVFDSRVSHICFGGSDLRIGGILNPK</sequence>
<protein>
    <submittedName>
        <fullName evidence="1">3138_t:CDS:1</fullName>
    </submittedName>
</protein>
<reference evidence="1" key="1">
    <citation type="submission" date="2021-06" db="EMBL/GenBank/DDBJ databases">
        <authorList>
            <person name="Kallberg Y."/>
            <person name="Tangrot J."/>
            <person name="Rosling A."/>
        </authorList>
    </citation>
    <scope>NUCLEOTIDE SEQUENCE</scope>
    <source>
        <strain evidence="1">AU212A</strain>
    </source>
</reference>
<accession>A0ACA9MAR5</accession>
<name>A0ACA9MAR5_9GLOM</name>